<keyword evidence="2" id="KW-1185">Reference proteome</keyword>
<accession>A0ABQ9EN66</accession>
<gene>
    <name evidence="1" type="ORF">KUTeg_015881</name>
</gene>
<name>A0ABQ9EN66_TEGGR</name>
<sequence>MIDLKELGVIVCFYVLFFNQYQGLIQSGKKLQKPSADFWGDILIASQDLYFEIDYKPNASYIGIVLDLKCEVQMDSFYKLSSETCLGKSSFQIKKYSWQKKRKVEGCTQSTSNQVEEDTTNDAHNWSLDSSNNENVAIQVEELENQACESNSCELSPFVNLRENLKTTLKEPCFIAESEDDIKIFELYNQPGSALNVKQSITIDQDFKSNVWNGIPDHVYTYEDVNKLLSRILLFSVCTGNCDEELKKLIPVGAGICDGFTTEIRAYGEGDFCAFKGV</sequence>
<dbReference type="EMBL" id="JARBDR010000813">
    <property type="protein sequence ID" value="KAJ8305336.1"/>
    <property type="molecule type" value="Genomic_DNA"/>
</dbReference>
<evidence type="ECO:0000313" key="1">
    <source>
        <dbReference type="EMBL" id="KAJ8305336.1"/>
    </source>
</evidence>
<proteinExistence type="predicted"/>
<dbReference type="Proteomes" id="UP001217089">
    <property type="component" value="Unassembled WGS sequence"/>
</dbReference>
<evidence type="ECO:0000313" key="2">
    <source>
        <dbReference type="Proteomes" id="UP001217089"/>
    </source>
</evidence>
<reference evidence="1 2" key="1">
    <citation type="submission" date="2022-12" db="EMBL/GenBank/DDBJ databases">
        <title>Chromosome-level genome of Tegillarca granosa.</title>
        <authorList>
            <person name="Kim J."/>
        </authorList>
    </citation>
    <scope>NUCLEOTIDE SEQUENCE [LARGE SCALE GENOMIC DNA]</scope>
    <source>
        <strain evidence="1">Teg-2019</strain>
        <tissue evidence="1">Adductor muscle</tissue>
    </source>
</reference>
<protein>
    <submittedName>
        <fullName evidence="1">Uncharacterized protein</fullName>
    </submittedName>
</protein>
<comment type="caution">
    <text evidence="1">The sequence shown here is derived from an EMBL/GenBank/DDBJ whole genome shotgun (WGS) entry which is preliminary data.</text>
</comment>
<organism evidence="1 2">
    <name type="scientific">Tegillarca granosa</name>
    <name type="common">Malaysian cockle</name>
    <name type="synonym">Anadara granosa</name>
    <dbReference type="NCBI Taxonomy" id="220873"/>
    <lineage>
        <taxon>Eukaryota</taxon>
        <taxon>Metazoa</taxon>
        <taxon>Spiralia</taxon>
        <taxon>Lophotrochozoa</taxon>
        <taxon>Mollusca</taxon>
        <taxon>Bivalvia</taxon>
        <taxon>Autobranchia</taxon>
        <taxon>Pteriomorphia</taxon>
        <taxon>Arcoida</taxon>
        <taxon>Arcoidea</taxon>
        <taxon>Arcidae</taxon>
        <taxon>Tegillarca</taxon>
    </lineage>
</organism>